<dbReference type="Gene3D" id="2.40.160.10">
    <property type="entry name" value="Porin"/>
    <property type="match status" value="1"/>
</dbReference>
<dbReference type="InterPro" id="IPR023614">
    <property type="entry name" value="Porin_dom_sf"/>
</dbReference>
<keyword evidence="3" id="KW-1185">Reference proteome</keyword>
<protein>
    <submittedName>
        <fullName evidence="2">Phosphate-selective porin</fullName>
    </submittedName>
</protein>
<dbReference type="SUPFAM" id="SSF56935">
    <property type="entry name" value="Porins"/>
    <property type="match status" value="1"/>
</dbReference>
<reference evidence="2 3" key="1">
    <citation type="submission" date="2020-08" db="EMBL/GenBank/DDBJ databases">
        <title>Genomic Encyclopedia of Type Strains, Phase IV (KMG-IV): sequencing the most valuable type-strain genomes for metagenomic binning, comparative biology and taxonomic classification.</title>
        <authorList>
            <person name="Goeker M."/>
        </authorList>
    </citation>
    <scope>NUCLEOTIDE SEQUENCE [LARGE SCALE GENOMIC DNA]</scope>
    <source>
        <strain evidence="2 3">DSM 25897</strain>
    </source>
</reference>
<name>A0A7W7Y038_9GAMM</name>
<keyword evidence="1" id="KW-0732">Signal</keyword>
<dbReference type="Pfam" id="PF07396">
    <property type="entry name" value="Porin_O_P"/>
    <property type="match status" value="1"/>
</dbReference>
<dbReference type="AlphaFoldDB" id="A0A7W7Y038"/>
<feature type="chain" id="PRO_5031356824" evidence="1">
    <location>
        <begin position="24"/>
        <end position="358"/>
    </location>
</feature>
<evidence type="ECO:0000313" key="3">
    <source>
        <dbReference type="Proteomes" id="UP000519004"/>
    </source>
</evidence>
<dbReference type="RefSeq" id="WP_183948304.1">
    <property type="nucleotide sequence ID" value="NZ_JACHHX010000009.1"/>
</dbReference>
<evidence type="ECO:0000256" key="1">
    <source>
        <dbReference type="SAM" id="SignalP"/>
    </source>
</evidence>
<comment type="caution">
    <text evidence="2">The sequence shown here is derived from an EMBL/GenBank/DDBJ whole genome shotgun (WGS) entry which is preliminary data.</text>
</comment>
<dbReference type="EMBL" id="JACHHX010000009">
    <property type="protein sequence ID" value="MBB5015623.1"/>
    <property type="molecule type" value="Genomic_DNA"/>
</dbReference>
<dbReference type="InterPro" id="IPR010870">
    <property type="entry name" value="Porin_O/P"/>
</dbReference>
<evidence type="ECO:0000313" key="2">
    <source>
        <dbReference type="EMBL" id="MBB5015623.1"/>
    </source>
</evidence>
<organism evidence="2 3">
    <name type="scientific">Rehaibacterium terrae</name>
    <dbReference type="NCBI Taxonomy" id="1341696"/>
    <lineage>
        <taxon>Bacteria</taxon>
        <taxon>Pseudomonadati</taxon>
        <taxon>Pseudomonadota</taxon>
        <taxon>Gammaproteobacteria</taxon>
        <taxon>Lysobacterales</taxon>
        <taxon>Lysobacteraceae</taxon>
        <taxon>Rehaibacterium</taxon>
    </lineage>
</organism>
<sequence>MSHPRLLATACLLGLGLLIPAQAEAGDALRLGVFAQYDLLRFDEAPAPLDDASFWRRGRVSLGGKFANGMDWKVEYDFVPDAWTDVYLRLPLAGGRLWLGQFKQPLGQEALLSDKAALFTESSVSGAFAPGRRLGVQYVRSQPWGTLAVSAYGRDIHDAGPDAGLGARWYRGFGDGASGLLHIGAAAAVEQPSSASLRLRVRPETGPKGGSWLSTGNLPLDRQTRYGLEAGWQHDRLLLQGEWLGSRFDAPGGNHSSGDGGYLAAAWTLRGAPRVYKDGLFGTPEPGQSLLGAVELVARYSRLDLPLAGGGRTGQDAWTLGLNAQIGKYWRAMLDYTAAEDRSGRDATGWTLRAQFAF</sequence>
<accession>A0A7W7Y038</accession>
<proteinExistence type="predicted"/>
<feature type="signal peptide" evidence="1">
    <location>
        <begin position="1"/>
        <end position="23"/>
    </location>
</feature>
<gene>
    <name evidence="2" type="ORF">HNQ58_001527</name>
</gene>
<dbReference type="Proteomes" id="UP000519004">
    <property type="component" value="Unassembled WGS sequence"/>
</dbReference>